<evidence type="ECO:0000313" key="3">
    <source>
        <dbReference type="Proteomes" id="UP000248066"/>
    </source>
</evidence>
<evidence type="ECO:0000313" key="2">
    <source>
        <dbReference type="EMBL" id="PYZ96920.1"/>
    </source>
</evidence>
<sequence>MAQDVLCEVFNCVHNEEGKKCGASEIFVVSHKGKNASSQEETDCRTFEPAGL</sequence>
<dbReference type="AlphaFoldDB" id="A0A2W0HA50"/>
<dbReference type="OrthoDB" id="1681234at2"/>
<dbReference type="Proteomes" id="UP000248066">
    <property type="component" value="Unassembled WGS sequence"/>
</dbReference>
<accession>A0A2W0HA50</accession>
<gene>
    <name evidence="2" type="ORF">CR205_14700</name>
</gene>
<feature type="domain" description="DUF1540" evidence="1">
    <location>
        <begin position="5"/>
        <end position="47"/>
    </location>
</feature>
<reference evidence="2 3" key="1">
    <citation type="submission" date="2017-10" db="EMBL/GenBank/DDBJ databases">
        <title>Bacillus sp. nov., a halophilic bacterium isolated from a Yangshapao Lake.</title>
        <authorList>
            <person name="Wang H."/>
        </authorList>
    </citation>
    <scope>NUCLEOTIDE SEQUENCE [LARGE SCALE GENOMIC DNA]</scope>
    <source>
        <strain evidence="2 3">YSP-3</strain>
    </source>
</reference>
<keyword evidence="3" id="KW-1185">Reference proteome</keyword>
<dbReference type="InterPro" id="IPR011437">
    <property type="entry name" value="DUF1540"/>
</dbReference>
<protein>
    <submittedName>
        <fullName evidence="2">DUF1540 domain-containing protein</fullName>
    </submittedName>
</protein>
<organism evidence="2 3">
    <name type="scientific">Alteribacter lacisalsi</name>
    <dbReference type="NCBI Taxonomy" id="2045244"/>
    <lineage>
        <taxon>Bacteria</taxon>
        <taxon>Bacillati</taxon>
        <taxon>Bacillota</taxon>
        <taxon>Bacilli</taxon>
        <taxon>Bacillales</taxon>
        <taxon>Bacillaceae</taxon>
        <taxon>Alteribacter</taxon>
    </lineage>
</organism>
<name>A0A2W0HA50_9BACI</name>
<comment type="caution">
    <text evidence="2">The sequence shown here is derived from an EMBL/GenBank/DDBJ whole genome shotgun (WGS) entry which is preliminary data.</text>
</comment>
<dbReference type="EMBL" id="PDOF01000002">
    <property type="protein sequence ID" value="PYZ96920.1"/>
    <property type="molecule type" value="Genomic_DNA"/>
</dbReference>
<proteinExistence type="predicted"/>
<dbReference type="RefSeq" id="WP_110520860.1">
    <property type="nucleotide sequence ID" value="NZ_PDOF01000002.1"/>
</dbReference>
<dbReference type="Pfam" id="PF07561">
    <property type="entry name" value="DUF1540"/>
    <property type="match status" value="1"/>
</dbReference>
<evidence type="ECO:0000259" key="1">
    <source>
        <dbReference type="Pfam" id="PF07561"/>
    </source>
</evidence>